<evidence type="ECO:0000313" key="5">
    <source>
        <dbReference type="Proteomes" id="UP000028704"/>
    </source>
</evidence>
<proteinExistence type="inferred from homology"/>
<gene>
    <name evidence="4" type="ORF">CECT5772_09577</name>
</gene>
<evidence type="ECO:0000256" key="2">
    <source>
        <dbReference type="SAM" id="Phobius"/>
    </source>
</evidence>
<feature type="transmembrane region" description="Helical" evidence="2">
    <location>
        <begin position="259"/>
        <end position="280"/>
    </location>
</feature>
<dbReference type="Pfam" id="PF04740">
    <property type="entry name" value="LXG"/>
    <property type="match status" value="1"/>
</dbReference>
<comment type="caution">
    <text evidence="4">The sequence shown here is derived from an EMBL/GenBank/DDBJ whole genome shotgun (WGS) entry which is preliminary data.</text>
</comment>
<accession>A0A922T4T6</accession>
<dbReference type="InterPro" id="IPR006829">
    <property type="entry name" value="LXG_dom"/>
</dbReference>
<dbReference type="AlphaFoldDB" id="A0A922T4T6"/>
<comment type="similarity">
    <text evidence="1">In the N-terminal section; belongs to the LXG family.</text>
</comment>
<dbReference type="PROSITE" id="PS51756">
    <property type="entry name" value="LXG"/>
    <property type="match status" value="1"/>
</dbReference>
<dbReference type="Proteomes" id="UP000028704">
    <property type="component" value="Unassembled WGS sequence"/>
</dbReference>
<evidence type="ECO:0000313" key="4">
    <source>
        <dbReference type="EMBL" id="KED03657.1"/>
    </source>
</evidence>
<keyword evidence="2" id="KW-0812">Transmembrane</keyword>
<dbReference type="EMBL" id="AWEX01000103">
    <property type="protein sequence ID" value="KED03657.1"/>
    <property type="molecule type" value="Genomic_DNA"/>
</dbReference>
<evidence type="ECO:0000259" key="3">
    <source>
        <dbReference type="PROSITE" id="PS51756"/>
    </source>
</evidence>
<name>A0A922T4T6_9STRE</name>
<sequence length="419" mass="44637">MSYSIKFDEISAAQQSTQTTISAWGDGMTSIQTAMSALIGDSRLQGQTVSSIKGYLSEVHGTLLQTLQSLMNDYSASLLLYKDGYYQIDSNSHAQLPGQVFKTLQSELRLSQAHLKDQLELLQNARAKVSDLVHYSGVSHAKTVVDYSELITDINRLDEAIIQYESNHASQDLAAFKELLASTRALITEYSSKPKRAGSYQVGDIGQLNTIKRFATAYQGVARHLETNAKRLQAAQERDQARFEAVAAEDRASQGWIDLALSLVTIAVGVAAIVMTAGAATPLVVGAFVAGSGTVAYGASNLYEAGHNIYLGSVGDGVTVATNPLRDTLFMGNDKLYHQVGGLFTTASAAMILIGQTKSIAKGLTEFTIGEVGGFIGGQASYHGTKLLGGSEQDAKRVHLVGNILGGLAASSAARRFSQ</sequence>
<reference evidence="4 5" key="1">
    <citation type="journal article" date="2014" name="Int. J. Syst. Evol. Microbiol.">
        <title>Phylogenomics and the dynamic genome evolution of the genus Streptococcus.</title>
        <authorList>
            <consortium name="The Broad Institute Genome Sequencing Platform"/>
            <person name="Richards V.P."/>
            <person name="Palmer S.R."/>
            <person name="Pavinski Bitar P.D."/>
            <person name="Qin X."/>
            <person name="Weinstock G.M."/>
            <person name="Highlander S.K."/>
            <person name="Town C.D."/>
            <person name="Burne R.A."/>
            <person name="Stanhope M.J."/>
        </authorList>
    </citation>
    <scope>NUCLEOTIDE SEQUENCE [LARGE SCALE GENOMIC DNA]</scope>
    <source>
        <strain evidence="4 5">CECT 5772</strain>
    </source>
</reference>
<feature type="transmembrane region" description="Helical" evidence="2">
    <location>
        <begin position="336"/>
        <end position="354"/>
    </location>
</feature>
<dbReference type="RefSeq" id="WP_231874378.1">
    <property type="nucleotide sequence ID" value="NZ_AWEX01000103.1"/>
</dbReference>
<evidence type="ECO:0000256" key="1">
    <source>
        <dbReference type="ARBA" id="ARBA00034117"/>
    </source>
</evidence>
<organism evidence="4 5">
    <name type="scientific">Streptococcus equi subsp. ruminatorum CECT 5772</name>
    <dbReference type="NCBI Taxonomy" id="1051981"/>
    <lineage>
        <taxon>Bacteria</taxon>
        <taxon>Bacillati</taxon>
        <taxon>Bacillota</taxon>
        <taxon>Bacilli</taxon>
        <taxon>Lactobacillales</taxon>
        <taxon>Streptococcaceae</taxon>
        <taxon>Streptococcus</taxon>
    </lineage>
</organism>
<keyword evidence="2" id="KW-0472">Membrane</keyword>
<feature type="domain" description="LXG" evidence="3">
    <location>
        <begin position="1"/>
        <end position="231"/>
    </location>
</feature>
<keyword evidence="2" id="KW-1133">Transmembrane helix</keyword>
<protein>
    <submittedName>
        <fullName evidence="4">Membrane protein</fullName>
    </submittedName>
</protein>